<comment type="caution">
    <text evidence="1">The sequence shown here is derived from an EMBL/GenBank/DDBJ whole genome shotgun (WGS) entry which is preliminary data.</text>
</comment>
<evidence type="ECO:0000313" key="1">
    <source>
        <dbReference type="EMBL" id="GBN25640.1"/>
    </source>
</evidence>
<accession>A0A4Y2MGX5</accession>
<dbReference type="AlphaFoldDB" id="A0A4Y2MGX5"/>
<organism evidence="1 2">
    <name type="scientific">Araneus ventricosus</name>
    <name type="common">Orbweaver spider</name>
    <name type="synonym">Epeira ventricosa</name>
    <dbReference type="NCBI Taxonomy" id="182803"/>
    <lineage>
        <taxon>Eukaryota</taxon>
        <taxon>Metazoa</taxon>
        <taxon>Ecdysozoa</taxon>
        <taxon>Arthropoda</taxon>
        <taxon>Chelicerata</taxon>
        <taxon>Arachnida</taxon>
        <taxon>Araneae</taxon>
        <taxon>Araneomorphae</taxon>
        <taxon>Entelegynae</taxon>
        <taxon>Araneoidea</taxon>
        <taxon>Araneidae</taxon>
        <taxon>Araneus</taxon>
    </lineage>
</organism>
<keyword evidence="2" id="KW-1185">Reference proteome</keyword>
<reference evidence="1 2" key="1">
    <citation type="journal article" date="2019" name="Sci. Rep.">
        <title>Orb-weaving spider Araneus ventricosus genome elucidates the spidroin gene catalogue.</title>
        <authorList>
            <person name="Kono N."/>
            <person name="Nakamura H."/>
            <person name="Ohtoshi R."/>
            <person name="Moran D.A.P."/>
            <person name="Shinohara A."/>
            <person name="Yoshida Y."/>
            <person name="Fujiwara M."/>
            <person name="Mori M."/>
            <person name="Tomita M."/>
            <person name="Arakawa K."/>
        </authorList>
    </citation>
    <scope>NUCLEOTIDE SEQUENCE [LARGE SCALE GENOMIC DNA]</scope>
</reference>
<gene>
    <name evidence="1" type="ORF">AVEN_11548_1</name>
</gene>
<protein>
    <submittedName>
        <fullName evidence="1">Uncharacterized protein</fullName>
    </submittedName>
</protein>
<proteinExistence type="predicted"/>
<dbReference type="Proteomes" id="UP000499080">
    <property type="component" value="Unassembled WGS sequence"/>
</dbReference>
<evidence type="ECO:0000313" key="2">
    <source>
        <dbReference type="Proteomes" id="UP000499080"/>
    </source>
</evidence>
<sequence length="114" mass="13110">MTRSNTELAPPLKALQPAGGRLDQLLGFNFSQAQYATDLQWNRVSNLEASAWSRRTLSGHRRPLLGFASSRLYIIRINEWIKNSKPIYNLIIKPYANFIYLFVCVFEIASYTPE</sequence>
<name>A0A4Y2MGX5_ARAVE</name>
<dbReference type="EMBL" id="BGPR01007269">
    <property type="protein sequence ID" value="GBN25640.1"/>
    <property type="molecule type" value="Genomic_DNA"/>
</dbReference>